<protein>
    <submittedName>
        <fullName evidence="1">Uncharacterized protein</fullName>
    </submittedName>
</protein>
<gene>
    <name evidence="1" type="ORF">LCGC14_1683440</name>
</gene>
<comment type="caution">
    <text evidence="1">The sequence shown here is derived from an EMBL/GenBank/DDBJ whole genome shotgun (WGS) entry which is preliminary data.</text>
</comment>
<feature type="non-terminal residue" evidence="1">
    <location>
        <position position="420"/>
    </location>
</feature>
<name>A0A0F9IAD1_9ZZZZ</name>
<accession>A0A0F9IAD1</accession>
<proteinExistence type="predicted"/>
<dbReference type="EMBL" id="LAZR01014623">
    <property type="protein sequence ID" value="KKM16674.1"/>
    <property type="molecule type" value="Genomic_DNA"/>
</dbReference>
<organism evidence="1">
    <name type="scientific">marine sediment metagenome</name>
    <dbReference type="NCBI Taxonomy" id="412755"/>
    <lineage>
        <taxon>unclassified sequences</taxon>
        <taxon>metagenomes</taxon>
        <taxon>ecological metagenomes</taxon>
    </lineage>
</organism>
<sequence>MTPIDGRPGFGDESALSPFVTADPIPDCILRRDEQGYMRGSGLQILNGEFQVGQTVLTFPTEELPDPNTFLKHSADGSLEWAPAAAISGTVDWGQIVNTPTNLLGYGIVPSSIDHGQIGGLLDDDHEMYFRADGSRVMIGNANWGGFNLSTVGILTVTSISISGVLTSTLVTGTAPFTVASTSRVTNLNVDQLDDQHGAYYLDSANFTGTDWTDLTDGGTTVLHTHRLNELENPNGNKTFNMTTRQLGFLWTNPGGNAMEFEISGGYSGSVLHIHQHTGNPGADTYLVTLESEDTDVHQVVSIGPATTTEVYCTDVSGDTEHRFFVRSDGRIEWGPGNAAQDTNFYRDSAGVLKSDGAFVMGALTATTVDTTGRLAVVAAADSSFTGGGKVGIGNSSPSRLLDIGSNTASHTYCRVNAAA</sequence>
<reference evidence="1" key="1">
    <citation type="journal article" date="2015" name="Nature">
        <title>Complex archaea that bridge the gap between prokaryotes and eukaryotes.</title>
        <authorList>
            <person name="Spang A."/>
            <person name="Saw J.H."/>
            <person name="Jorgensen S.L."/>
            <person name="Zaremba-Niedzwiedzka K."/>
            <person name="Martijn J."/>
            <person name="Lind A.E."/>
            <person name="van Eijk R."/>
            <person name="Schleper C."/>
            <person name="Guy L."/>
            <person name="Ettema T.J."/>
        </authorList>
    </citation>
    <scope>NUCLEOTIDE SEQUENCE</scope>
</reference>
<evidence type="ECO:0000313" key="1">
    <source>
        <dbReference type="EMBL" id="KKM16674.1"/>
    </source>
</evidence>
<dbReference type="AlphaFoldDB" id="A0A0F9IAD1"/>